<proteinExistence type="predicted"/>
<protein>
    <submittedName>
        <fullName evidence="1">Uncharacterized protein</fullName>
    </submittedName>
</protein>
<evidence type="ECO:0000313" key="1">
    <source>
        <dbReference type="EMBL" id="AFD08710.1"/>
    </source>
</evidence>
<sequence length="58" mass="6800">MELKKAIISNQKADLWTITKQYLETKKSENRVTNGYFVTGEIKMNQVCYTTNVLKDRN</sequence>
<dbReference type="STRING" id="929556.Solca_3709"/>
<reference evidence="1" key="1">
    <citation type="submission" date="2012-02" db="EMBL/GenBank/DDBJ databases">
        <title>The complete genome of Solitalea canadensis DSM 3403.</title>
        <authorList>
            <consortium name="US DOE Joint Genome Institute (JGI-PGF)"/>
            <person name="Lucas S."/>
            <person name="Copeland A."/>
            <person name="Lapidus A."/>
            <person name="Glavina del Rio T."/>
            <person name="Dalin E."/>
            <person name="Tice H."/>
            <person name="Bruce D."/>
            <person name="Goodwin L."/>
            <person name="Pitluck S."/>
            <person name="Peters L."/>
            <person name="Ovchinnikova G."/>
            <person name="Lu M."/>
            <person name="Kyrpides N."/>
            <person name="Mavromatis K."/>
            <person name="Ivanova N."/>
            <person name="Brettin T."/>
            <person name="Detter J.C."/>
            <person name="Han C."/>
            <person name="Larimer F."/>
            <person name="Land M."/>
            <person name="Hauser L."/>
            <person name="Markowitz V."/>
            <person name="Cheng J.-F."/>
            <person name="Hugenholtz P."/>
            <person name="Woyke T."/>
            <person name="Wu D."/>
            <person name="Spring S."/>
            <person name="Schroeder M."/>
            <person name="Kopitz M."/>
            <person name="Brambilla E."/>
            <person name="Klenk H.-P."/>
            <person name="Eisen J.A."/>
        </authorList>
    </citation>
    <scope>NUCLEOTIDE SEQUENCE</scope>
    <source>
        <strain evidence="1">DSM 3403</strain>
    </source>
</reference>
<gene>
    <name evidence="1" type="ordered locus">Solca_3709</name>
</gene>
<dbReference type="RefSeq" id="WP_014681933.1">
    <property type="nucleotide sequence ID" value="NC_017770.1"/>
</dbReference>
<dbReference type="KEGG" id="scn:Solca_3709"/>
<name>H8KLY2_SOLCM</name>
<dbReference type="HOGENOM" id="CLU_2976879_0_0_10"/>
<evidence type="ECO:0000313" key="2">
    <source>
        <dbReference type="Proteomes" id="UP000007590"/>
    </source>
</evidence>
<accession>H8KLY2</accession>
<dbReference type="EMBL" id="CP003349">
    <property type="protein sequence ID" value="AFD08710.1"/>
    <property type="molecule type" value="Genomic_DNA"/>
</dbReference>
<keyword evidence="2" id="KW-1185">Reference proteome</keyword>
<organism evidence="1 2">
    <name type="scientific">Solitalea canadensis (strain ATCC 29591 / DSM 3403 / JCM 21819 / LMG 8368 / NBRC 15130 / NCIMB 12057 / USAM 9D)</name>
    <name type="common">Flexibacter canadensis</name>
    <dbReference type="NCBI Taxonomy" id="929556"/>
    <lineage>
        <taxon>Bacteria</taxon>
        <taxon>Pseudomonadati</taxon>
        <taxon>Bacteroidota</taxon>
        <taxon>Sphingobacteriia</taxon>
        <taxon>Sphingobacteriales</taxon>
        <taxon>Sphingobacteriaceae</taxon>
        <taxon>Solitalea</taxon>
    </lineage>
</organism>
<dbReference type="AlphaFoldDB" id="H8KLY2"/>
<dbReference type="Proteomes" id="UP000007590">
    <property type="component" value="Chromosome"/>
</dbReference>